<accession>A0A396IIA2</accession>
<sequence length="76" mass="8891">MISSVINHLYMQRSNPIIKIWSSLHIRQWSSSCIRRWSSPYVGIVEDLMIYLFSRDTRVMLRVGCGMVRSAVSKRS</sequence>
<evidence type="ECO:0000313" key="1">
    <source>
        <dbReference type="EMBL" id="RHN64044.1"/>
    </source>
</evidence>
<dbReference type="AlphaFoldDB" id="A0A396IIA2"/>
<organism evidence="1">
    <name type="scientific">Medicago truncatula</name>
    <name type="common">Barrel medic</name>
    <name type="synonym">Medicago tribuloides</name>
    <dbReference type="NCBI Taxonomy" id="3880"/>
    <lineage>
        <taxon>Eukaryota</taxon>
        <taxon>Viridiplantae</taxon>
        <taxon>Streptophyta</taxon>
        <taxon>Embryophyta</taxon>
        <taxon>Tracheophyta</taxon>
        <taxon>Spermatophyta</taxon>
        <taxon>Magnoliopsida</taxon>
        <taxon>eudicotyledons</taxon>
        <taxon>Gunneridae</taxon>
        <taxon>Pentapetalae</taxon>
        <taxon>rosids</taxon>
        <taxon>fabids</taxon>
        <taxon>Fabales</taxon>
        <taxon>Fabaceae</taxon>
        <taxon>Papilionoideae</taxon>
        <taxon>50 kb inversion clade</taxon>
        <taxon>NPAAA clade</taxon>
        <taxon>Hologalegina</taxon>
        <taxon>IRL clade</taxon>
        <taxon>Trifolieae</taxon>
        <taxon>Medicago</taxon>
    </lineage>
</organism>
<comment type="caution">
    <text evidence="1">The sequence shown here is derived from an EMBL/GenBank/DDBJ whole genome shotgun (WGS) entry which is preliminary data.</text>
</comment>
<reference evidence="1" key="1">
    <citation type="journal article" date="2018" name="Nat. Plants">
        <title>Whole-genome landscape of Medicago truncatula symbiotic genes.</title>
        <authorList>
            <person name="Pecrix Y."/>
            <person name="Gamas P."/>
            <person name="Carrere S."/>
        </authorList>
    </citation>
    <scope>NUCLEOTIDE SEQUENCE</scope>
    <source>
        <tissue evidence="1">Leaves</tissue>
    </source>
</reference>
<proteinExistence type="predicted"/>
<name>A0A396IIA2_MEDTR</name>
<gene>
    <name evidence="1" type="ORF">MtrunA17_Chr4g0064891</name>
</gene>
<protein>
    <submittedName>
        <fullName evidence="1">Uncharacterized protein</fullName>
    </submittedName>
</protein>
<dbReference type="EMBL" id="PSQE01000004">
    <property type="protein sequence ID" value="RHN64044.1"/>
    <property type="molecule type" value="Genomic_DNA"/>
</dbReference>
<dbReference type="Proteomes" id="UP000265566">
    <property type="component" value="Chromosome 4"/>
</dbReference>
<dbReference type="Gramene" id="rna26821">
    <property type="protein sequence ID" value="RHN64044.1"/>
    <property type="gene ID" value="gene26821"/>
</dbReference>